<organism evidence="2 3">
    <name type="scientific">Paenibacillus albilobatus</name>
    <dbReference type="NCBI Taxonomy" id="2716884"/>
    <lineage>
        <taxon>Bacteria</taxon>
        <taxon>Bacillati</taxon>
        <taxon>Bacillota</taxon>
        <taxon>Bacilli</taxon>
        <taxon>Bacillales</taxon>
        <taxon>Paenibacillaceae</taxon>
        <taxon>Paenibacillus</taxon>
    </lineage>
</organism>
<sequence>MLFLSSHDQRKVIKMGEVIDAVSVALSEYSGQRAITPIRTALYLKKSEGTSLFMPSFVEAANSLGVKFVSVFPNNTAMGKKTINGLMVLADTETGEPLAILEASYLTVIRTGAASGLASKLMAKENAKVLSVIGTGAQSRGIIQAIREVRPIEEIRLYNRHEHKAYELAHELMESAEAEQRMLEITVASNADQAIREADIIVTATNSIHPVFSKEAVPSGVHVNAVGSFRPDMQELPTHLIAHADKIVVESREMALEESGDFIIPEKQGLFDPASIYAELGEIVCGLKPGRERHDETTVFKSVGLAAMDIVVAKAIYDRALMAGVGTQISMT</sequence>
<reference evidence="2" key="1">
    <citation type="submission" date="2021-03" db="EMBL/GenBank/DDBJ databases">
        <title>Antimicrobial resistance genes in bacteria isolated from Japanese honey, and their potential for conferring macrolide and lincosamide resistance in the American foulbrood pathogen Paenibacillus larvae.</title>
        <authorList>
            <person name="Okamoto M."/>
            <person name="Kumagai M."/>
            <person name="Kanamori H."/>
            <person name="Takamatsu D."/>
        </authorList>
    </citation>
    <scope>NUCLEOTIDE SEQUENCE</scope>
    <source>
        <strain evidence="2">J2TS6</strain>
    </source>
</reference>
<dbReference type="GO" id="GO:0005737">
    <property type="term" value="C:cytoplasm"/>
    <property type="evidence" value="ECO:0007669"/>
    <property type="project" value="TreeGrafter"/>
</dbReference>
<dbReference type="AlphaFoldDB" id="A0A920CAM1"/>
<evidence type="ECO:0000256" key="1">
    <source>
        <dbReference type="ARBA" id="ARBA00008903"/>
    </source>
</evidence>
<dbReference type="Gene3D" id="3.30.1780.10">
    <property type="entry name" value="ornithine cyclodeaminase, domain 1"/>
    <property type="match status" value="1"/>
</dbReference>
<dbReference type="EMBL" id="BORQ01000001">
    <property type="protein sequence ID" value="GIO29577.1"/>
    <property type="molecule type" value="Genomic_DNA"/>
</dbReference>
<dbReference type="PANTHER" id="PTHR13812:SF19">
    <property type="entry name" value="KETIMINE REDUCTASE MU-CRYSTALLIN"/>
    <property type="match status" value="1"/>
</dbReference>
<protein>
    <submittedName>
        <fullName evidence="2">Delta(1)-pyrroline-2-carboxylate reductase</fullName>
    </submittedName>
</protein>
<dbReference type="Proteomes" id="UP000679779">
    <property type="component" value="Unassembled WGS sequence"/>
</dbReference>
<evidence type="ECO:0000313" key="2">
    <source>
        <dbReference type="EMBL" id="GIO29577.1"/>
    </source>
</evidence>
<dbReference type="InterPro" id="IPR023401">
    <property type="entry name" value="ODC_N"/>
</dbReference>
<dbReference type="InterPro" id="IPR003462">
    <property type="entry name" value="ODC_Mu_crystall"/>
</dbReference>
<comment type="caution">
    <text evidence="2">The sequence shown here is derived from an EMBL/GenBank/DDBJ whole genome shotgun (WGS) entry which is preliminary data.</text>
</comment>
<accession>A0A920CAM1</accession>
<dbReference type="PANTHER" id="PTHR13812">
    <property type="entry name" value="KETIMINE REDUCTASE MU-CRYSTALLIN"/>
    <property type="match status" value="1"/>
</dbReference>
<dbReference type="PIRSF" id="PIRSF001439">
    <property type="entry name" value="CryM"/>
    <property type="match status" value="1"/>
</dbReference>
<dbReference type="GO" id="GO:0016491">
    <property type="term" value="F:oxidoreductase activity"/>
    <property type="evidence" value="ECO:0007669"/>
    <property type="project" value="UniProtKB-ARBA"/>
</dbReference>
<name>A0A920CAM1_9BACL</name>
<dbReference type="SUPFAM" id="SSF51735">
    <property type="entry name" value="NAD(P)-binding Rossmann-fold domains"/>
    <property type="match status" value="1"/>
</dbReference>
<dbReference type="FunFam" id="3.40.50.720:FF:000311">
    <property type="entry name" value="Ornithine cyclodeaminase"/>
    <property type="match status" value="1"/>
</dbReference>
<evidence type="ECO:0000313" key="3">
    <source>
        <dbReference type="Proteomes" id="UP000679779"/>
    </source>
</evidence>
<dbReference type="Gene3D" id="3.40.50.720">
    <property type="entry name" value="NAD(P)-binding Rossmann-like Domain"/>
    <property type="match status" value="1"/>
</dbReference>
<dbReference type="Pfam" id="PF02423">
    <property type="entry name" value="OCD_Mu_crystall"/>
    <property type="match status" value="1"/>
</dbReference>
<comment type="similarity">
    <text evidence="1">Belongs to the ornithine cyclodeaminase/mu-crystallin family.</text>
</comment>
<dbReference type="InterPro" id="IPR036291">
    <property type="entry name" value="NAD(P)-bd_dom_sf"/>
</dbReference>
<dbReference type="RefSeq" id="WP_160037819.1">
    <property type="nucleotide sequence ID" value="NZ_BORQ01000001.1"/>
</dbReference>
<keyword evidence="3" id="KW-1185">Reference proteome</keyword>
<dbReference type="GO" id="GO:0019752">
    <property type="term" value="P:carboxylic acid metabolic process"/>
    <property type="evidence" value="ECO:0007669"/>
    <property type="project" value="UniProtKB-ARBA"/>
</dbReference>
<gene>
    <name evidence="2" type="ORF">J2TS6_07180</name>
</gene>
<proteinExistence type="inferred from homology"/>
<dbReference type="NCBIfam" id="NF006379">
    <property type="entry name" value="PRK08618.1"/>
    <property type="match status" value="1"/>
</dbReference>